<dbReference type="PRINTS" id="PR00412">
    <property type="entry name" value="EPOXHYDRLASE"/>
</dbReference>
<evidence type="ECO:0000313" key="2">
    <source>
        <dbReference type="EMBL" id="TVZ68086.1"/>
    </source>
</evidence>
<dbReference type="PRINTS" id="PR00111">
    <property type="entry name" value="ABHYDROLASE"/>
</dbReference>
<dbReference type="Pfam" id="PF00561">
    <property type="entry name" value="Abhydrolase_1"/>
    <property type="match status" value="1"/>
</dbReference>
<dbReference type="InterPro" id="IPR029058">
    <property type="entry name" value="AB_hydrolase_fold"/>
</dbReference>
<dbReference type="GO" id="GO:0003824">
    <property type="term" value="F:catalytic activity"/>
    <property type="evidence" value="ECO:0007669"/>
    <property type="project" value="InterPro"/>
</dbReference>
<feature type="domain" description="AB hydrolase-1" evidence="1">
    <location>
        <begin position="34"/>
        <end position="260"/>
    </location>
</feature>
<name>A0A542BLU0_SERFO</name>
<proteinExistence type="predicted"/>
<gene>
    <name evidence="2" type="ORF">FHU10_0505</name>
</gene>
<dbReference type="InterPro" id="IPR000073">
    <property type="entry name" value="AB_hydrolase_1"/>
</dbReference>
<protein>
    <submittedName>
        <fullName evidence="2">Pimeloyl-ACP methyl ester carboxylesterase</fullName>
    </submittedName>
</protein>
<organism evidence="2">
    <name type="scientific">Serratia fonticola</name>
    <dbReference type="NCBI Taxonomy" id="47917"/>
    <lineage>
        <taxon>Bacteria</taxon>
        <taxon>Pseudomonadati</taxon>
        <taxon>Pseudomonadota</taxon>
        <taxon>Gammaproteobacteria</taxon>
        <taxon>Enterobacterales</taxon>
        <taxon>Yersiniaceae</taxon>
        <taxon>Serratia</taxon>
    </lineage>
</organism>
<dbReference type="Gene3D" id="3.40.50.1820">
    <property type="entry name" value="alpha/beta hydrolase"/>
    <property type="match status" value="1"/>
</dbReference>
<accession>A0A542BLU0</accession>
<dbReference type="PANTHER" id="PTHR43798">
    <property type="entry name" value="MONOACYLGLYCEROL LIPASE"/>
    <property type="match status" value="1"/>
</dbReference>
<dbReference type="PANTHER" id="PTHR43798:SF33">
    <property type="entry name" value="HYDROLASE, PUTATIVE (AFU_ORTHOLOGUE AFUA_2G14860)-RELATED"/>
    <property type="match status" value="1"/>
</dbReference>
<dbReference type="AlphaFoldDB" id="A0A542BLU0"/>
<dbReference type="EMBL" id="VISQ01000001">
    <property type="protein sequence ID" value="TVZ68086.1"/>
    <property type="molecule type" value="Genomic_DNA"/>
</dbReference>
<dbReference type="GO" id="GO:0016020">
    <property type="term" value="C:membrane"/>
    <property type="evidence" value="ECO:0007669"/>
    <property type="project" value="TreeGrafter"/>
</dbReference>
<sequence length="280" mass="30884">MSSENNGVPICPGLQIITTSRGNLSFRTCGEGETIIFLHGILGNSKAWAFQFAAFSPHYRVVAWDAPGYAYSAQVPADIDAYEHMLHELVLTCDEQKVTLVGHSMGGTIASRYAAHHPERVSKLVLSCTHPGYGAPETAPSSEKLEKRLKELDEIGREAYGKNRARDLLPFPDVPAAVLDYAAKIAAETRQEGLRRATRMLQLADNRPLLPQLEMPTLILTGEKDSVVQPQLKAELLALVPYSQHIEMPGLGHAPYFQAPDYYNARLHEFIATNPIIRGL</sequence>
<dbReference type="SUPFAM" id="SSF53474">
    <property type="entry name" value="alpha/beta-Hydrolases"/>
    <property type="match status" value="1"/>
</dbReference>
<reference evidence="2" key="2">
    <citation type="submission" date="2019-08" db="EMBL/GenBank/DDBJ databases">
        <title>Investigation of anaerobic lignin degradation for improved lignocellulosic biofuels.</title>
        <authorList>
            <person name="Deangelis K.PhD."/>
        </authorList>
    </citation>
    <scope>NUCLEOTIDE SEQUENCE [LARGE SCALE GENOMIC DNA]</scope>
    <source>
        <strain evidence="2">128R</strain>
    </source>
</reference>
<dbReference type="InterPro" id="IPR000639">
    <property type="entry name" value="Epox_hydrolase-like"/>
</dbReference>
<reference evidence="2" key="1">
    <citation type="submission" date="2019-06" db="EMBL/GenBank/DDBJ databases">
        <authorList>
            <person name="Deangelis K."/>
            <person name="Huntemann M."/>
            <person name="Clum A."/>
            <person name="Pillay M."/>
            <person name="Palaniappan K."/>
            <person name="Varghese N."/>
            <person name="Mikhailova N."/>
            <person name="Stamatis D."/>
            <person name="Reddy T."/>
            <person name="Daum C."/>
            <person name="Shapiro N."/>
            <person name="Ivanova N."/>
            <person name="Kyrpides N."/>
            <person name="Woyke T."/>
        </authorList>
    </citation>
    <scope>NUCLEOTIDE SEQUENCE [LARGE SCALE GENOMIC DNA]</scope>
    <source>
        <strain evidence="2">128R</strain>
    </source>
</reference>
<dbReference type="OrthoDB" id="9773293at2"/>
<evidence type="ECO:0000259" key="1">
    <source>
        <dbReference type="Pfam" id="PF00561"/>
    </source>
</evidence>
<dbReference type="InterPro" id="IPR050266">
    <property type="entry name" value="AB_hydrolase_sf"/>
</dbReference>
<comment type="caution">
    <text evidence="2">The sequence shown here is derived from an EMBL/GenBank/DDBJ whole genome shotgun (WGS) entry which is preliminary data.</text>
</comment>